<keyword evidence="2" id="KW-1185">Reference proteome</keyword>
<name>A0A915E2F1_9BILA</name>
<evidence type="ECO:0000313" key="3">
    <source>
        <dbReference type="WBParaSite" id="jg26232"/>
    </source>
</evidence>
<feature type="signal peptide" evidence="1">
    <location>
        <begin position="1"/>
        <end position="26"/>
    </location>
</feature>
<sequence>MEDSACAGKTTTRICIFLGFIRLASGLSPGHLQKKEFQITGGGKSCLLQLQFKCMRDRNEEKAKEQYKKKFFFWRTAYFTEKWLEVSGIRVDKEI</sequence>
<evidence type="ECO:0000256" key="1">
    <source>
        <dbReference type="SAM" id="SignalP"/>
    </source>
</evidence>
<keyword evidence="1" id="KW-0732">Signal</keyword>
<dbReference type="Proteomes" id="UP000887574">
    <property type="component" value="Unplaced"/>
</dbReference>
<proteinExistence type="predicted"/>
<protein>
    <submittedName>
        <fullName evidence="3">Uncharacterized protein</fullName>
    </submittedName>
</protein>
<evidence type="ECO:0000313" key="2">
    <source>
        <dbReference type="Proteomes" id="UP000887574"/>
    </source>
</evidence>
<reference evidence="3" key="1">
    <citation type="submission" date="2022-11" db="UniProtKB">
        <authorList>
            <consortium name="WormBaseParasite"/>
        </authorList>
    </citation>
    <scope>IDENTIFICATION</scope>
</reference>
<dbReference type="WBParaSite" id="jg26232">
    <property type="protein sequence ID" value="jg26232"/>
    <property type="gene ID" value="jg26232"/>
</dbReference>
<accession>A0A915E2F1</accession>
<feature type="chain" id="PRO_5037666376" evidence="1">
    <location>
        <begin position="27"/>
        <end position="95"/>
    </location>
</feature>
<dbReference type="AlphaFoldDB" id="A0A915E2F1"/>
<organism evidence="2 3">
    <name type="scientific">Ditylenchus dipsaci</name>
    <dbReference type="NCBI Taxonomy" id="166011"/>
    <lineage>
        <taxon>Eukaryota</taxon>
        <taxon>Metazoa</taxon>
        <taxon>Ecdysozoa</taxon>
        <taxon>Nematoda</taxon>
        <taxon>Chromadorea</taxon>
        <taxon>Rhabditida</taxon>
        <taxon>Tylenchina</taxon>
        <taxon>Tylenchomorpha</taxon>
        <taxon>Sphaerularioidea</taxon>
        <taxon>Anguinidae</taxon>
        <taxon>Anguininae</taxon>
        <taxon>Ditylenchus</taxon>
    </lineage>
</organism>